<comment type="caution">
    <text evidence="17">The sequence shown here is derived from an EMBL/GenBank/DDBJ whole genome shotgun (WGS) entry which is preliminary data.</text>
</comment>
<keyword evidence="8 15" id="KW-0963">Cytoplasm</keyword>
<comment type="pathway">
    <text evidence="5 15">Amino-acid biosynthesis; L-histidine biosynthesis; L-histidine from 5-phospho-alpha-D-ribose 1-diphosphate: step 2/9.</text>
</comment>
<comment type="catalytic activity">
    <reaction evidence="1 15">
        <text>1-(5-phospho-beta-D-ribosyl)-5'-AMP + H2O = 1-(5-phospho-beta-D-ribosyl)-5-[(5-phospho-beta-D-ribosylamino)methylideneamino]imidazole-4-carboxamide</text>
        <dbReference type="Rhea" id="RHEA:20049"/>
        <dbReference type="ChEBI" id="CHEBI:15377"/>
        <dbReference type="ChEBI" id="CHEBI:58435"/>
        <dbReference type="ChEBI" id="CHEBI:59457"/>
        <dbReference type="EC" id="3.5.4.19"/>
    </reaction>
</comment>
<keyword evidence="10 15" id="KW-0547">Nucleotide-binding</keyword>
<evidence type="ECO:0000256" key="8">
    <source>
        <dbReference type="ARBA" id="ARBA00022490"/>
    </source>
</evidence>
<evidence type="ECO:0000256" key="3">
    <source>
        <dbReference type="ARBA" id="ARBA00004496"/>
    </source>
</evidence>
<sequence length="207" mass="23416">MLNEKQISCLNWKKTKGMIPAIIQHYISGQVLMHGYMNQKALEISLEQGNITFFSRTTNCLWTKGEISGNLLKLIDITSDCDNDTLLILANPIGLTCHLGNSSCFCTTETSWSFFYKLEKLLEQRKGANSKNSYTAKLYSSGTKRIAQKVGEEAIESALAAVTNNRQELINEVSDLIYHLLVLLKDKNLNFDIIINNLKKRHKNIDI</sequence>
<keyword evidence="14 15" id="KW-0511">Multifunctional enzyme</keyword>
<evidence type="ECO:0000256" key="13">
    <source>
        <dbReference type="ARBA" id="ARBA00023102"/>
    </source>
</evidence>
<evidence type="ECO:0000313" key="17">
    <source>
        <dbReference type="EMBL" id="PPI88209.1"/>
    </source>
</evidence>
<comment type="catalytic activity">
    <reaction evidence="2 15">
        <text>1-(5-phospho-beta-D-ribosyl)-ATP + H2O = 1-(5-phospho-beta-D-ribosyl)-5'-AMP + diphosphate + H(+)</text>
        <dbReference type="Rhea" id="RHEA:22828"/>
        <dbReference type="ChEBI" id="CHEBI:15377"/>
        <dbReference type="ChEBI" id="CHEBI:15378"/>
        <dbReference type="ChEBI" id="CHEBI:33019"/>
        <dbReference type="ChEBI" id="CHEBI:59457"/>
        <dbReference type="ChEBI" id="CHEBI:73183"/>
        <dbReference type="EC" id="3.6.1.31"/>
    </reaction>
</comment>
<dbReference type="CDD" id="cd11534">
    <property type="entry name" value="NTP-PPase_HisIE_like"/>
    <property type="match status" value="1"/>
</dbReference>
<dbReference type="InterPro" id="IPR038019">
    <property type="entry name" value="PRib_AMP_CycHydrolase_sf"/>
</dbReference>
<dbReference type="GO" id="GO:0004635">
    <property type="term" value="F:phosphoribosyl-AMP cyclohydrolase activity"/>
    <property type="evidence" value="ECO:0007669"/>
    <property type="project" value="UniProtKB-UniRule"/>
</dbReference>
<name>A0A2P5T0T9_9GAMM</name>
<dbReference type="EMBL" id="PDKT01000001">
    <property type="protein sequence ID" value="PPI88209.1"/>
    <property type="molecule type" value="Genomic_DNA"/>
</dbReference>
<dbReference type="Gene3D" id="1.10.287.1080">
    <property type="entry name" value="MazG-like"/>
    <property type="match status" value="1"/>
</dbReference>
<evidence type="ECO:0000256" key="5">
    <source>
        <dbReference type="ARBA" id="ARBA00005204"/>
    </source>
</evidence>
<dbReference type="FunFam" id="1.10.287.1080:FF:000002">
    <property type="entry name" value="Histidine biosynthesis bifunctional protein HisIE"/>
    <property type="match status" value="1"/>
</dbReference>
<keyword evidence="12 15" id="KW-0067">ATP-binding</keyword>
<comment type="similarity">
    <text evidence="7 15">In the N-terminal section; belongs to the PRA-CH family.</text>
</comment>
<evidence type="ECO:0000256" key="4">
    <source>
        <dbReference type="ARBA" id="ARBA00005169"/>
    </source>
</evidence>
<dbReference type="InterPro" id="IPR008179">
    <property type="entry name" value="HisE"/>
</dbReference>
<evidence type="ECO:0000256" key="9">
    <source>
        <dbReference type="ARBA" id="ARBA00022605"/>
    </source>
</evidence>
<dbReference type="HAMAP" id="MF_01020">
    <property type="entry name" value="HisE"/>
    <property type="match status" value="1"/>
</dbReference>
<dbReference type="RefSeq" id="WP_136130818.1">
    <property type="nucleotide sequence ID" value="NZ_PDKT01000001.1"/>
</dbReference>
<evidence type="ECO:0000256" key="6">
    <source>
        <dbReference type="ARBA" id="ARBA00007731"/>
    </source>
</evidence>
<evidence type="ECO:0000313" key="18">
    <source>
        <dbReference type="Proteomes" id="UP000296153"/>
    </source>
</evidence>
<dbReference type="InterPro" id="IPR002496">
    <property type="entry name" value="PRib_AMP_CycHydrolase_dom"/>
</dbReference>
<evidence type="ECO:0000259" key="16">
    <source>
        <dbReference type="Pfam" id="PF01502"/>
    </source>
</evidence>
<accession>A0A2P5T0T9</accession>
<comment type="pathway">
    <text evidence="4 15">Amino-acid biosynthesis; L-histidine biosynthesis; L-histidine from 5-phospho-alpha-D-ribose 1-diphosphate: step 3/9.</text>
</comment>
<dbReference type="InterPro" id="IPR023019">
    <property type="entry name" value="His_synth_HisIE"/>
</dbReference>
<evidence type="ECO:0000256" key="11">
    <source>
        <dbReference type="ARBA" id="ARBA00022801"/>
    </source>
</evidence>
<evidence type="ECO:0000256" key="10">
    <source>
        <dbReference type="ARBA" id="ARBA00022741"/>
    </source>
</evidence>
<proteinExistence type="inferred from homology"/>
<dbReference type="GO" id="GO:0004636">
    <property type="term" value="F:phosphoribosyl-ATP diphosphatase activity"/>
    <property type="evidence" value="ECO:0007669"/>
    <property type="project" value="UniProtKB-UniRule"/>
</dbReference>
<dbReference type="Proteomes" id="UP000296153">
    <property type="component" value="Unassembled WGS sequence"/>
</dbReference>
<dbReference type="Gene3D" id="3.10.20.810">
    <property type="entry name" value="Phosphoribosyl-AMP cyclohydrolase"/>
    <property type="match status" value="1"/>
</dbReference>
<dbReference type="SUPFAM" id="SSF101386">
    <property type="entry name" value="all-alpha NTP pyrophosphatases"/>
    <property type="match status" value="1"/>
</dbReference>
<evidence type="ECO:0000256" key="15">
    <source>
        <dbReference type="HAMAP-Rule" id="MF_01019"/>
    </source>
</evidence>
<dbReference type="AlphaFoldDB" id="A0A2P5T0T9"/>
<feature type="region of interest" description="Phosphoribosyl-ATP pyrophosphohydrolase" evidence="15">
    <location>
        <begin position="115"/>
        <end position="207"/>
    </location>
</feature>
<dbReference type="OrthoDB" id="9795769at2"/>
<protein>
    <recommendedName>
        <fullName evidence="15">Histidine biosynthesis bifunctional protein HisIE</fullName>
    </recommendedName>
    <domain>
        <recommendedName>
            <fullName evidence="15">Phosphoribosyl-AMP cyclohydrolase</fullName>
            <shortName evidence="15">PRA-CH</shortName>
            <ecNumber evidence="15">3.5.4.19</ecNumber>
        </recommendedName>
    </domain>
    <domain>
        <recommendedName>
            <fullName evidence="15">Phosphoribosyl-ATP pyrophosphatase</fullName>
            <shortName evidence="15">PRA-PH</shortName>
            <ecNumber evidence="15">3.6.1.31</ecNumber>
        </recommendedName>
    </domain>
</protein>
<keyword evidence="9 15" id="KW-0028">Amino-acid biosynthesis</keyword>
<keyword evidence="11 15" id="KW-0378">Hydrolase</keyword>
<dbReference type="UniPathway" id="UPA00031">
    <property type="reaction ID" value="UER00007"/>
</dbReference>
<evidence type="ECO:0000256" key="14">
    <source>
        <dbReference type="ARBA" id="ARBA00023268"/>
    </source>
</evidence>
<dbReference type="GO" id="GO:0005524">
    <property type="term" value="F:ATP binding"/>
    <property type="evidence" value="ECO:0007669"/>
    <property type="project" value="UniProtKB-KW"/>
</dbReference>
<dbReference type="PANTHER" id="PTHR42945:SF9">
    <property type="entry name" value="HISTIDINE BIOSYNTHESIS BIFUNCTIONAL PROTEIN HISIE"/>
    <property type="match status" value="1"/>
</dbReference>
<evidence type="ECO:0000256" key="7">
    <source>
        <dbReference type="ARBA" id="ARBA00008299"/>
    </source>
</evidence>
<comment type="subcellular location">
    <subcellularLocation>
        <location evidence="3 15">Cytoplasm</location>
    </subcellularLocation>
</comment>
<keyword evidence="13 15" id="KW-0368">Histidine biosynthesis</keyword>
<dbReference type="NCBIfam" id="TIGR03188">
    <property type="entry name" value="histidine_hisI"/>
    <property type="match status" value="1"/>
</dbReference>
<dbReference type="InterPro" id="IPR021130">
    <property type="entry name" value="PRib-ATP_PPHydrolase-like"/>
</dbReference>
<dbReference type="EC" id="3.6.1.31" evidence="15"/>
<dbReference type="Pfam" id="PF01503">
    <property type="entry name" value="PRA-PH"/>
    <property type="match status" value="1"/>
</dbReference>
<dbReference type="EC" id="3.5.4.19" evidence="15"/>
<organism evidence="17 18">
    <name type="scientific">Candidatus Pantoea edessiphila</name>
    <dbReference type="NCBI Taxonomy" id="2044610"/>
    <lineage>
        <taxon>Bacteria</taxon>
        <taxon>Pseudomonadati</taxon>
        <taxon>Pseudomonadota</taxon>
        <taxon>Gammaproteobacteria</taxon>
        <taxon>Enterobacterales</taxon>
        <taxon>Erwiniaceae</taxon>
        <taxon>Pantoea</taxon>
    </lineage>
</organism>
<dbReference type="GO" id="GO:0000105">
    <property type="term" value="P:L-histidine biosynthetic process"/>
    <property type="evidence" value="ECO:0007669"/>
    <property type="project" value="UniProtKB-UniRule"/>
</dbReference>
<reference evidence="17 18" key="1">
    <citation type="journal article" date="2018" name="Genome Biol. Evol.">
        <title>Cladogenesis and Genomic Streamlining in Extracellular Endosymbionts of Tropical Stink Bugs.</title>
        <authorList>
            <person name="Otero-Bravo A."/>
            <person name="Goffredi S."/>
            <person name="Sabree Z.L."/>
        </authorList>
    </citation>
    <scope>NUCLEOTIDE SEQUENCE [LARGE SCALE GENOMIC DNA]</scope>
    <source>
        <strain evidence="17 18">SoEE</strain>
    </source>
</reference>
<comment type="similarity">
    <text evidence="6 15">In the C-terminal section; belongs to the PRA-PH family.</text>
</comment>
<evidence type="ECO:0000256" key="12">
    <source>
        <dbReference type="ARBA" id="ARBA00022840"/>
    </source>
</evidence>
<dbReference type="GO" id="GO:0005737">
    <property type="term" value="C:cytoplasm"/>
    <property type="evidence" value="ECO:0007669"/>
    <property type="project" value="UniProtKB-SubCell"/>
</dbReference>
<evidence type="ECO:0000256" key="2">
    <source>
        <dbReference type="ARBA" id="ARBA00001460"/>
    </source>
</evidence>
<dbReference type="FunFam" id="3.10.20.810:FF:000001">
    <property type="entry name" value="Histidine biosynthesis bifunctional protein HisIE"/>
    <property type="match status" value="1"/>
</dbReference>
<gene>
    <name evidence="15" type="primary">hisI</name>
    <name evidence="15" type="synonym">hisIE</name>
    <name evidence="17" type="ORF">CRV12_01045</name>
</gene>
<dbReference type="Pfam" id="PF01502">
    <property type="entry name" value="PRA-CH"/>
    <property type="match status" value="1"/>
</dbReference>
<feature type="domain" description="Phosphoribosyl-AMP cyclohydrolase" evidence="16">
    <location>
        <begin position="33"/>
        <end position="105"/>
    </location>
</feature>
<dbReference type="HAMAP" id="MF_01019">
    <property type="entry name" value="HisIE"/>
    <property type="match status" value="1"/>
</dbReference>
<dbReference type="SUPFAM" id="SSF141734">
    <property type="entry name" value="HisI-like"/>
    <property type="match status" value="1"/>
</dbReference>
<feature type="region of interest" description="Phosphoribosyl-AMP cyclohydrolase" evidence="15">
    <location>
        <begin position="1"/>
        <end position="114"/>
    </location>
</feature>
<dbReference type="NCBIfam" id="NF002747">
    <property type="entry name" value="PRK02759.1"/>
    <property type="match status" value="1"/>
</dbReference>
<evidence type="ECO:0000256" key="1">
    <source>
        <dbReference type="ARBA" id="ARBA00000024"/>
    </source>
</evidence>
<dbReference type="PANTHER" id="PTHR42945">
    <property type="entry name" value="HISTIDINE BIOSYNTHESIS BIFUNCTIONAL PROTEIN"/>
    <property type="match status" value="1"/>
</dbReference>